<gene>
    <name evidence="1" type="ORF">A7U60_g1628</name>
</gene>
<protein>
    <submittedName>
        <fullName evidence="1">Uncharacterized protein</fullName>
    </submittedName>
</protein>
<sequence length="500" mass="57745">MTGVGRLPPEIWRMIIRHATATSLPALVYNESRLRGADSVDDRPICLKNDAPLTPVLYHRKECHMQSAVETFSQIGTNRSIALVCRTFNYLVCEYLFEKLYICDPRYACRLAETLESSKVYESPGRWTRHITIVGVFFTYPAASTEFASAAVRILSRTPHLASFHLSWNATSREFRERERMIVGAIPTAELRHFEWDCTGGGFERQPDHPFYQLISSARSKLRVLKLAGYIPLAELPMPPAETQVQDSREDNDSPDSFFPELTHLKIRRAFRDDLLFISQWRISSTLTCLSLGSIWAYFDHRELAFSFWDTPKPALRCLHLGESSNVSISLARKMLRSARGLKFLEYFYLGDWERDSWVGVRHECLEVVKVHVSHPVIALRSLFNNQRFSRDQQWEKILRHISPFLGANTNGFLLERPGVQQQEPHSRSNNEIDDEDAISPGAVTEYPAIKKLVFLEYTRNSEDLHYEPAELAEWLRTRISEADIQTDVRLEVEVEDYIR</sequence>
<accession>A0A9Q5I416</accession>
<organism evidence="1 2">
    <name type="scientific">Sanghuangporus baumii</name>
    <name type="common">Phellinus baumii</name>
    <dbReference type="NCBI Taxonomy" id="108892"/>
    <lineage>
        <taxon>Eukaryota</taxon>
        <taxon>Fungi</taxon>
        <taxon>Dikarya</taxon>
        <taxon>Basidiomycota</taxon>
        <taxon>Agaricomycotina</taxon>
        <taxon>Agaricomycetes</taxon>
        <taxon>Hymenochaetales</taxon>
        <taxon>Hymenochaetaceae</taxon>
        <taxon>Sanghuangporus</taxon>
    </lineage>
</organism>
<comment type="caution">
    <text evidence="1">The sequence shown here is derived from an EMBL/GenBank/DDBJ whole genome shotgun (WGS) entry which is preliminary data.</text>
</comment>
<evidence type="ECO:0000313" key="2">
    <source>
        <dbReference type="Proteomes" id="UP000757232"/>
    </source>
</evidence>
<dbReference type="AlphaFoldDB" id="A0A9Q5I416"/>
<keyword evidence="2" id="KW-1185">Reference proteome</keyword>
<dbReference type="OrthoDB" id="3225060at2759"/>
<dbReference type="Proteomes" id="UP000757232">
    <property type="component" value="Unassembled WGS sequence"/>
</dbReference>
<name>A0A9Q5I416_SANBA</name>
<reference evidence="1" key="1">
    <citation type="submission" date="2016-06" db="EMBL/GenBank/DDBJ databases">
        <title>Draft Genome sequence of the fungus Inonotus baumii.</title>
        <authorList>
            <person name="Zhu H."/>
            <person name="Lin W."/>
        </authorList>
    </citation>
    <scope>NUCLEOTIDE SEQUENCE</scope>
    <source>
        <strain evidence="1">821</strain>
    </source>
</reference>
<evidence type="ECO:0000313" key="1">
    <source>
        <dbReference type="EMBL" id="OCB91146.1"/>
    </source>
</evidence>
<proteinExistence type="predicted"/>
<dbReference type="EMBL" id="LNZH02000104">
    <property type="protein sequence ID" value="OCB91146.1"/>
    <property type="molecule type" value="Genomic_DNA"/>
</dbReference>